<dbReference type="PANTHER" id="PTHR23026:SF117">
    <property type="entry name" value="NITROREDUCTASE"/>
    <property type="match status" value="1"/>
</dbReference>
<sequence length="176" mass="19372">MSMLEAMLHRRSVRSYTDDPVSREQIEQILHAGLTSPTGKNLKSWEFVVVDDREKLKQFAEGRKGGSMKMLTRAAAAIFVFGDTGASDVWCEDCSAAMANMHLMADSLGLGSCWIQGRLREAEDGRSTSDFCRELLSVPEGYEMEAVLSVGVPDDSAPVPHTLDEADTSKVHWGVF</sequence>
<dbReference type="PANTHER" id="PTHR23026">
    <property type="entry name" value="NADPH NITROREDUCTASE"/>
    <property type="match status" value="1"/>
</dbReference>
<dbReference type="Gene3D" id="3.40.109.10">
    <property type="entry name" value="NADH Oxidase"/>
    <property type="match status" value="1"/>
</dbReference>
<organism evidence="2 3">
    <name type="scientific">Collinsella ihumii</name>
    <dbReference type="NCBI Taxonomy" id="1720204"/>
    <lineage>
        <taxon>Bacteria</taxon>
        <taxon>Bacillati</taxon>
        <taxon>Actinomycetota</taxon>
        <taxon>Coriobacteriia</taxon>
        <taxon>Coriobacteriales</taxon>
        <taxon>Coriobacteriaceae</taxon>
        <taxon>Collinsella</taxon>
    </lineage>
</organism>
<proteinExistence type="predicted"/>
<gene>
    <name evidence="2" type="ORF">K8U80_07130</name>
</gene>
<dbReference type="InterPro" id="IPR000415">
    <property type="entry name" value="Nitroreductase-like"/>
</dbReference>
<dbReference type="GO" id="GO:0016491">
    <property type="term" value="F:oxidoreductase activity"/>
    <property type="evidence" value="ECO:0007669"/>
    <property type="project" value="InterPro"/>
</dbReference>
<dbReference type="Pfam" id="PF00881">
    <property type="entry name" value="Nitroreductase"/>
    <property type="match status" value="2"/>
</dbReference>
<evidence type="ECO:0000313" key="3">
    <source>
        <dbReference type="Proteomes" id="UP000746751"/>
    </source>
</evidence>
<reference evidence="2" key="2">
    <citation type="submission" date="2021-09" db="EMBL/GenBank/DDBJ databases">
        <authorList>
            <person name="Gilroy R."/>
        </authorList>
    </citation>
    <scope>NUCLEOTIDE SEQUENCE</scope>
    <source>
        <strain evidence="2">ChiGjej2B2-7701</strain>
    </source>
</reference>
<dbReference type="SUPFAM" id="SSF55469">
    <property type="entry name" value="FMN-dependent nitroreductase-like"/>
    <property type="match status" value="1"/>
</dbReference>
<dbReference type="EMBL" id="DYVF01000044">
    <property type="protein sequence ID" value="HJG31155.1"/>
    <property type="molecule type" value="Genomic_DNA"/>
</dbReference>
<dbReference type="AlphaFoldDB" id="A0A921ISS5"/>
<accession>A0A921ISS5</accession>
<feature type="domain" description="Nitroreductase" evidence="1">
    <location>
        <begin position="9"/>
        <end position="60"/>
    </location>
</feature>
<protein>
    <submittedName>
        <fullName evidence="2">Nitroreductase family protein</fullName>
    </submittedName>
</protein>
<dbReference type="InterPro" id="IPR050627">
    <property type="entry name" value="Nitroreductase/BluB"/>
</dbReference>
<dbReference type="CDD" id="cd02151">
    <property type="entry name" value="nitroreductase"/>
    <property type="match status" value="1"/>
</dbReference>
<name>A0A921ISS5_9ACTN</name>
<evidence type="ECO:0000259" key="1">
    <source>
        <dbReference type="Pfam" id="PF00881"/>
    </source>
</evidence>
<reference evidence="2" key="1">
    <citation type="journal article" date="2021" name="PeerJ">
        <title>Extensive microbial diversity within the chicken gut microbiome revealed by metagenomics and culture.</title>
        <authorList>
            <person name="Gilroy R."/>
            <person name="Ravi A."/>
            <person name="Getino M."/>
            <person name="Pursley I."/>
            <person name="Horton D.L."/>
            <person name="Alikhan N.F."/>
            <person name="Baker D."/>
            <person name="Gharbi K."/>
            <person name="Hall N."/>
            <person name="Watson M."/>
            <person name="Adriaenssens E.M."/>
            <person name="Foster-Nyarko E."/>
            <person name="Jarju S."/>
            <person name="Secka A."/>
            <person name="Antonio M."/>
            <person name="Oren A."/>
            <person name="Chaudhuri R.R."/>
            <person name="La Ragione R."/>
            <person name="Hildebrand F."/>
            <person name="Pallen M.J."/>
        </authorList>
    </citation>
    <scope>NUCLEOTIDE SEQUENCE</scope>
    <source>
        <strain evidence="2">ChiGjej2B2-7701</strain>
    </source>
</reference>
<dbReference type="Proteomes" id="UP000746751">
    <property type="component" value="Unassembled WGS sequence"/>
</dbReference>
<evidence type="ECO:0000313" key="2">
    <source>
        <dbReference type="EMBL" id="HJG31155.1"/>
    </source>
</evidence>
<feature type="domain" description="Nitroreductase" evidence="1">
    <location>
        <begin position="65"/>
        <end position="151"/>
    </location>
</feature>
<comment type="caution">
    <text evidence="2">The sequence shown here is derived from an EMBL/GenBank/DDBJ whole genome shotgun (WGS) entry which is preliminary data.</text>
</comment>
<dbReference type="InterPro" id="IPR029479">
    <property type="entry name" value="Nitroreductase"/>
</dbReference>